<comment type="caution">
    <text evidence="1">The sequence shown here is derived from an EMBL/GenBank/DDBJ whole genome shotgun (WGS) entry which is preliminary data.</text>
</comment>
<proteinExistence type="predicted"/>
<name>A0A419HSU3_9PSEU</name>
<evidence type="ECO:0000313" key="2">
    <source>
        <dbReference type="Proteomes" id="UP000285112"/>
    </source>
</evidence>
<accession>A0A419HSU3</accession>
<keyword evidence="2" id="KW-1185">Reference proteome</keyword>
<dbReference type="EMBL" id="QZFV01000120">
    <property type="protein sequence ID" value="RJQ79665.1"/>
    <property type="molecule type" value="Genomic_DNA"/>
</dbReference>
<sequence>MCIDPAAFRTVIDGVGRPHGVAAVVEYASIEERSARGVPTQCPYCDVRQRRQLGYEVRPSHPGLHPRTRQGRS</sequence>
<organism evidence="1 2">
    <name type="scientific">Amycolatopsis panacis</name>
    <dbReference type="NCBI Taxonomy" id="2340917"/>
    <lineage>
        <taxon>Bacteria</taxon>
        <taxon>Bacillati</taxon>
        <taxon>Actinomycetota</taxon>
        <taxon>Actinomycetes</taxon>
        <taxon>Pseudonocardiales</taxon>
        <taxon>Pseudonocardiaceae</taxon>
        <taxon>Amycolatopsis</taxon>
    </lineage>
</organism>
<protein>
    <submittedName>
        <fullName evidence="1">Uncharacterized protein</fullName>
    </submittedName>
</protein>
<evidence type="ECO:0000313" key="1">
    <source>
        <dbReference type="EMBL" id="RJQ79665.1"/>
    </source>
</evidence>
<gene>
    <name evidence="1" type="ORF">D5S19_26335</name>
</gene>
<dbReference type="Proteomes" id="UP000285112">
    <property type="component" value="Unassembled WGS sequence"/>
</dbReference>
<reference evidence="1 2" key="1">
    <citation type="submission" date="2018-09" db="EMBL/GenBank/DDBJ databases">
        <title>YIM PH 21725 draft genome.</title>
        <authorList>
            <person name="Miao C."/>
        </authorList>
    </citation>
    <scope>NUCLEOTIDE SEQUENCE [LARGE SCALE GENOMIC DNA]</scope>
    <source>
        <strain evidence="2">YIM PH21725</strain>
    </source>
</reference>
<dbReference type="AlphaFoldDB" id="A0A419HSU3"/>